<evidence type="ECO:0000313" key="3">
    <source>
        <dbReference type="Proteomes" id="UP001362999"/>
    </source>
</evidence>
<keyword evidence="3" id="KW-1185">Reference proteome</keyword>
<dbReference type="EMBL" id="JAWWNJ010000233">
    <property type="protein sequence ID" value="KAK6969118.1"/>
    <property type="molecule type" value="Genomic_DNA"/>
</dbReference>
<reference evidence="2 3" key="1">
    <citation type="journal article" date="2024" name="J Genomics">
        <title>Draft genome sequencing and assembly of Favolaschia claudopus CIRM-BRFM 2984 isolated from oak limbs.</title>
        <authorList>
            <person name="Navarro D."/>
            <person name="Drula E."/>
            <person name="Chaduli D."/>
            <person name="Cazenave R."/>
            <person name="Ahrendt S."/>
            <person name="Wang J."/>
            <person name="Lipzen A."/>
            <person name="Daum C."/>
            <person name="Barry K."/>
            <person name="Grigoriev I.V."/>
            <person name="Favel A."/>
            <person name="Rosso M.N."/>
            <person name="Martin F."/>
        </authorList>
    </citation>
    <scope>NUCLEOTIDE SEQUENCE [LARGE SCALE GENOMIC DNA]</scope>
    <source>
        <strain evidence="2 3">CIRM-BRFM 2984</strain>
    </source>
</reference>
<dbReference type="AlphaFoldDB" id="A0AAV9Z410"/>
<gene>
    <name evidence="2" type="ORF">R3P38DRAFT_2814871</name>
</gene>
<dbReference type="SUPFAM" id="SSF160935">
    <property type="entry name" value="VPA0735-like"/>
    <property type="match status" value="1"/>
</dbReference>
<evidence type="ECO:0000313" key="2">
    <source>
        <dbReference type="EMBL" id="KAK6969118.1"/>
    </source>
</evidence>
<accession>A0AAV9Z410</accession>
<dbReference type="InterPro" id="IPR010679">
    <property type="entry name" value="DUF1254"/>
</dbReference>
<organism evidence="2 3">
    <name type="scientific">Favolaschia claudopus</name>
    <dbReference type="NCBI Taxonomy" id="2862362"/>
    <lineage>
        <taxon>Eukaryota</taxon>
        <taxon>Fungi</taxon>
        <taxon>Dikarya</taxon>
        <taxon>Basidiomycota</taxon>
        <taxon>Agaricomycotina</taxon>
        <taxon>Agaricomycetes</taxon>
        <taxon>Agaricomycetidae</taxon>
        <taxon>Agaricales</taxon>
        <taxon>Marasmiineae</taxon>
        <taxon>Mycenaceae</taxon>
        <taxon>Favolaschia</taxon>
    </lineage>
</organism>
<dbReference type="PANTHER" id="PTHR36509:SF3">
    <property type="entry name" value="SIGNAL PEPTIDE PROTEIN"/>
    <property type="match status" value="1"/>
</dbReference>
<sequence length="193" mass="20802">MSLAAPTTSTQNATIDALVYALPLSPYVSVANSMSVASASNVFATNTFVHVTALANASSRTVVLPNTDTLYSAALLDLSAGDVVRELRRFYVFKPFYDLYGNNVCSIGTVTNSIAGKYLIQYRPSNAGCDLIPEASDGYAGTISLPTVYGQILLRIEVFNSSDVDHIVSTIQPHFTTKHSFVRCPSTHIRPTQ</sequence>
<dbReference type="InterPro" id="IPR037050">
    <property type="entry name" value="DUF1254_sf"/>
</dbReference>
<comment type="caution">
    <text evidence="2">The sequence shown here is derived from an EMBL/GenBank/DDBJ whole genome shotgun (WGS) entry which is preliminary data.</text>
</comment>
<dbReference type="Gene3D" id="2.60.40.1610">
    <property type="entry name" value="Domain of unknown function DUF1254"/>
    <property type="match status" value="1"/>
</dbReference>
<dbReference type="PANTHER" id="PTHR36509">
    <property type="entry name" value="BLL3101 PROTEIN"/>
    <property type="match status" value="1"/>
</dbReference>
<name>A0AAV9Z410_9AGAR</name>
<evidence type="ECO:0000259" key="1">
    <source>
        <dbReference type="Pfam" id="PF06863"/>
    </source>
</evidence>
<protein>
    <recommendedName>
        <fullName evidence="1">DUF1254 domain-containing protein</fullName>
    </recommendedName>
</protein>
<feature type="domain" description="DUF1254" evidence="1">
    <location>
        <begin position="46"/>
        <end position="176"/>
    </location>
</feature>
<proteinExistence type="predicted"/>
<dbReference type="Proteomes" id="UP001362999">
    <property type="component" value="Unassembled WGS sequence"/>
</dbReference>
<dbReference type="Pfam" id="PF06863">
    <property type="entry name" value="DUF1254"/>
    <property type="match status" value="1"/>
</dbReference>